<sequence length="232" mass="25163">MPLPASALPSTDAPADTSEVVSADSAVSAASAGTTGAEKRRRPKPGERRVQILQTLASMLETSGAERVTTAALAARLEVSEAALYRHFASKAQMFEGLIEFIETSIFTLLAQISEREGSGLAQSQKIVAVLLQFGERNPGMTRVMVGDALVYENERLILRMNQFFDRVESTLRQCLRHAAEDLGSATPTVHANAQASVLVSFIIGRLQRYARSGFKRMPTEQLDVALRLLAS</sequence>
<dbReference type="InterPro" id="IPR001647">
    <property type="entry name" value="HTH_TetR"/>
</dbReference>
<accession>A0ABU3PCR9</accession>
<dbReference type="Proteomes" id="UP001246372">
    <property type="component" value="Unassembled WGS sequence"/>
</dbReference>
<dbReference type="Gene3D" id="1.10.357.10">
    <property type="entry name" value="Tetracycline Repressor, domain 2"/>
    <property type="match status" value="1"/>
</dbReference>
<dbReference type="PANTHER" id="PTHR30055">
    <property type="entry name" value="HTH-TYPE TRANSCRIPTIONAL REGULATOR RUTR"/>
    <property type="match status" value="1"/>
</dbReference>
<evidence type="ECO:0000313" key="7">
    <source>
        <dbReference type="Proteomes" id="UP001246372"/>
    </source>
</evidence>
<evidence type="ECO:0000313" key="6">
    <source>
        <dbReference type="EMBL" id="MDT9000359.1"/>
    </source>
</evidence>
<organism evidence="6 7">
    <name type="scientific">Roseateles aquae</name>
    <dbReference type="NCBI Taxonomy" id="3077235"/>
    <lineage>
        <taxon>Bacteria</taxon>
        <taxon>Pseudomonadati</taxon>
        <taxon>Pseudomonadota</taxon>
        <taxon>Betaproteobacteria</taxon>
        <taxon>Burkholderiales</taxon>
        <taxon>Sphaerotilaceae</taxon>
        <taxon>Roseateles</taxon>
    </lineage>
</organism>
<protein>
    <submittedName>
        <fullName evidence="6">Nucleoid occlusion factor SlmA</fullName>
    </submittedName>
</protein>
<dbReference type="InterPro" id="IPR009057">
    <property type="entry name" value="Homeodomain-like_sf"/>
</dbReference>
<evidence type="ECO:0000256" key="3">
    <source>
        <dbReference type="PROSITE-ProRule" id="PRU00335"/>
    </source>
</evidence>
<gene>
    <name evidence="6" type="primary">slmA</name>
    <name evidence="6" type="ORF">RQP53_13880</name>
</gene>
<feature type="DNA-binding region" description="H-T-H motif" evidence="3">
    <location>
        <begin position="69"/>
        <end position="88"/>
    </location>
</feature>
<dbReference type="InterPro" id="IPR050109">
    <property type="entry name" value="HTH-type_TetR-like_transc_reg"/>
</dbReference>
<feature type="compositionally biased region" description="Low complexity" evidence="4">
    <location>
        <begin position="15"/>
        <end position="36"/>
    </location>
</feature>
<proteinExistence type="predicted"/>
<reference evidence="6" key="1">
    <citation type="submission" date="2023-09" db="EMBL/GenBank/DDBJ databases">
        <title>Paucibacter sp. APW11 Genome sequencing and assembly.</title>
        <authorList>
            <person name="Kim I."/>
        </authorList>
    </citation>
    <scope>NUCLEOTIDE SEQUENCE</scope>
    <source>
        <strain evidence="6">APW11</strain>
    </source>
</reference>
<evidence type="ECO:0000256" key="4">
    <source>
        <dbReference type="SAM" id="MobiDB-lite"/>
    </source>
</evidence>
<keyword evidence="1" id="KW-0175">Coiled coil</keyword>
<keyword evidence="7" id="KW-1185">Reference proteome</keyword>
<dbReference type="InterPro" id="IPR054580">
    <property type="entry name" value="SlmA-like_C"/>
</dbReference>
<dbReference type="Pfam" id="PF00440">
    <property type="entry name" value="TetR_N"/>
    <property type="match status" value="1"/>
</dbReference>
<dbReference type="EMBL" id="JAVXZY010000005">
    <property type="protein sequence ID" value="MDT9000359.1"/>
    <property type="molecule type" value="Genomic_DNA"/>
</dbReference>
<dbReference type="PANTHER" id="PTHR30055:SF183">
    <property type="entry name" value="NUCLEOID OCCLUSION FACTOR SLMA"/>
    <property type="match status" value="1"/>
</dbReference>
<dbReference type="PROSITE" id="PS50977">
    <property type="entry name" value="HTH_TETR_2"/>
    <property type="match status" value="1"/>
</dbReference>
<comment type="caution">
    <text evidence="6">The sequence shown here is derived from an EMBL/GenBank/DDBJ whole genome shotgun (WGS) entry which is preliminary data.</text>
</comment>
<dbReference type="NCBIfam" id="NF007015">
    <property type="entry name" value="PRK09480.1"/>
    <property type="match status" value="1"/>
</dbReference>
<evidence type="ECO:0000256" key="1">
    <source>
        <dbReference type="ARBA" id="ARBA00023054"/>
    </source>
</evidence>
<dbReference type="RefSeq" id="WP_315650927.1">
    <property type="nucleotide sequence ID" value="NZ_JAVXZY010000005.1"/>
</dbReference>
<evidence type="ECO:0000256" key="2">
    <source>
        <dbReference type="ARBA" id="ARBA00023125"/>
    </source>
</evidence>
<dbReference type="PRINTS" id="PR00455">
    <property type="entry name" value="HTHTETR"/>
</dbReference>
<dbReference type="SUPFAM" id="SSF46689">
    <property type="entry name" value="Homeodomain-like"/>
    <property type="match status" value="1"/>
</dbReference>
<keyword evidence="2 3" id="KW-0238">DNA-binding</keyword>
<feature type="region of interest" description="Disordered" evidence="4">
    <location>
        <begin position="1"/>
        <end position="46"/>
    </location>
</feature>
<evidence type="ECO:0000259" key="5">
    <source>
        <dbReference type="PROSITE" id="PS50977"/>
    </source>
</evidence>
<feature type="domain" description="HTH tetR-type" evidence="5">
    <location>
        <begin position="46"/>
        <end position="106"/>
    </location>
</feature>
<dbReference type="Pfam" id="PF22276">
    <property type="entry name" value="SlmA-like_C"/>
    <property type="match status" value="1"/>
</dbReference>
<name>A0ABU3PCR9_9BURK</name>